<keyword evidence="7 9" id="KW-0472">Membrane</keyword>
<evidence type="ECO:0000256" key="1">
    <source>
        <dbReference type="ARBA" id="ARBA00004651"/>
    </source>
</evidence>
<dbReference type="GO" id="GO:1903785">
    <property type="term" value="P:L-valine transmembrane transport"/>
    <property type="evidence" value="ECO:0007669"/>
    <property type="project" value="TreeGrafter"/>
</dbReference>
<keyword evidence="4" id="KW-1003">Cell membrane</keyword>
<dbReference type="STRING" id="85336.A7979_09300"/>
<evidence type="ECO:0000256" key="9">
    <source>
        <dbReference type="SAM" id="Phobius"/>
    </source>
</evidence>
<evidence type="ECO:0000256" key="5">
    <source>
        <dbReference type="ARBA" id="ARBA00022692"/>
    </source>
</evidence>
<keyword evidence="3" id="KW-0813">Transport</keyword>
<evidence type="ECO:0000256" key="3">
    <source>
        <dbReference type="ARBA" id="ARBA00022448"/>
    </source>
</evidence>
<evidence type="ECO:0000256" key="6">
    <source>
        <dbReference type="ARBA" id="ARBA00022989"/>
    </source>
</evidence>
<dbReference type="GO" id="GO:0005886">
    <property type="term" value="C:plasma membrane"/>
    <property type="evidence" value="ECO:0007669"/>
    <property type="project" value="UniProtKB-SubCell"/>
</dbReference>
<evidence type="ECO:0000256" key="7">
    <source>
        <dbReference type="ARBA" id="ARBA00023136"/>
    </source>
</evidence>
<dbReference type="InterPro" id="IPR011606">
    <property type="entry name" value="Brnchd-chn_aa_trnsp_permease"/>
</dbReference>
<protein>
    <submittedName>
        <fullName evidence="10">Branched-chain amino acid ABC transporter permease</fullName>
    </submittedName>
</protein>
<dbReference type="PANTHER" id="PTHR34979">
    <property type="entry name" value="INNER MEMBRANE PROTEIN YGAZ"/>
    <property type="match status" value="1"/>
</dbReference>
<comment type="similarity">
    <text evidence="2">Belongs to the AzlC family.</text>
</comment>
<evidence type="ECO:0000256" key="4">
    <source>
        <dbReference type="ARBA" id="ARBA00022475"/>
    </source>
</evidence>
<feature type="transmembrane region" description="Helical" evidence="9">
    <location>
        <begin position="233"/>
        <end position="259"/>
    </location>
</feature>
<feature type="region of interest" description="Disordered" evidence="8">
    <location>
        <begin position="1"/>
        <end position="41"/>
    </location>
</feature>
<dbReference type="EMBL" id="SPQC01000057">
    <property type="protein sequence ID" value="TFU20481.1"/>
    <property type="molecule type" value="Genomic_DNA"/>
</dbReference>
<feature type="transmembrane region" description="Helical" evidence="9">
    <location>
        <begin position="89"/>
        <end position="114"/>
    </location>
</feature>
<dbReference type="Pfam" id="PF03591">
    <property type="entry name" value="AzlC"/>
    <property type="match status" value="1"/>
</dbReference>
<evidence type="ECO:0000313" key="10">
    <source>
        <dbReference type="EMBL" id="TFU20481.1"/>
    </source>
</evidence>
<keyword evidence="6 9" id="KW-1133">Transmembrane helix</keyword>
<evidence type="ECO:0000313" key="11">
    <source>
        <dbReference type="Proteomes" id="UP000297951"/>
    </source>
</evidence>
<feature type="transmembrane region" description="Helical" evidence="9">
    <location>
        <begin position="55"/>
        <end position="83"/>
    </location>
</feature>
<proteinExistence type="inferred from homology"/>
<accession>A0A4Y9F0J1</accession>
<evidence type="ECO:0000256" key="2">
    <source>
        <dbReference type="ARBA" id="ARBA00010735"/>
    </source>
</evidence>
<feature type="compositionally biased region" description="Polar residues" evidence="8">
    <location>
        <begin position="1"/>
        <end position="15"/>
    </location>
</feature>
<gene>
    <name evidence="10" type="ORF">E4U03_11405</name>
</gene>
<dbReference type="PANTHER" id="PTHR34979:SF1">
    <property type="entry name" value="INNER MEMBRANE PROTEIN YGAZ"/>
    <property type="match status" value="1"/>
</dbReference>
<name>A0A4Y9F0J1_9MICC</name>
<dbReference type="OrthoDB" id="3181706at2"/>
<sequence length="277" mass="28953">MHHTSPDTGQLSVPSTPAPANQPVPTGGATTSAPITGEHINQLPGESGFREGLRVAGVLCIGFVVMGMGLGVLVASVGLPWWVAPALSAIVFAGSVEFLLVGMIATSTPLSLIASTTLLMNARHLVYGISYPLQNVKGNLAKALTVYMLCDEAYALNTAPGSQNFRSSRIMTVSVVLWLSWWGGSTLGVILGATFLSHLEGVDFVMTGMFLVLSIDAYRAVKDHITASLAVAASLTAIVLAPHSMLLVSLLTLVALLMIRHAVAQHAATSEKEAPRA</sequence>
<dbReference type="Proteomes" id="UP000297951">
    <property type="component" value="Unassembled WGS sequence"/>
</dbReference>
<comment type="caution">
    <text evidence="10">The sequence shown here is derived from an EMBL/GenBank/DDBJ whole genome shotgun (WGS) entry which is preliminary data.</text>
</comment>
<feature type="transmembrane region" description="Helical" evidence="9">
    <location>
        <begin position="175"/>
        <end position="196"/>
    </location>
</feature>
<organism evidence="10 11">
    <name type="scientific">Rothia nasimurium</name>
    <dbReference type="NCBI Taxonomy" id="85336"/>
    <lineage>
        <taxon>Bacteria</taxon>
        <taxon>Bacillati</taxon>
        <taxon>Actinomycetota</taxon>
        <taxon>Actinomycetes</taxon>
        <taxon>Micrococcales</taxon>
        <taxon>Micrococcaceae</taxon>
        <taxon>Rothia</taxon>
    </lineage>
</organism>
<evidence type="ECO:0000256" key="8">
    <source>
        <dbReference type="SAM" id="MobiDB-lite"/>
    </source>
</evidence>
<comment type="subcellular location">
    <subcellularLocation>
        <location evidence="1">Cell membrane</location>
        <topology evidence="1">Multi-pass membrane protein</topology>
    </subcellularLocation>
</comment>
<keyword evidence="5 9" id="KW-0812">Transmembrane</keyword>
<dbReference type="AlphaFoldDB" id="A0A4Y9F0J1"/>
<reference evidence="10 11" key="1">
    <citation type="submission" date="2019-03" db="EMBL/GenBank/DDBJ databases">
        <title>Diversity of the mouse oral microbiome.</title>
        <authorList>
            <person name="Joseph S."/>
            <person name="Aduse-Opoku J."/>
            <person name="Curtis M."/>
            <person name="Wade W."/>
            <person name="Hashim A."/>
        </authorList>
    </citation>
    <scope>NUCLEOTIDE SEQUENCE [LARGE SCALE GENOMIC DNA]</scope>
    <source>
        <strain evidence="11">irhom_31</strain>
    </source>
</reference>